<dbReference type="Gene3D" id="1.10.3720.10">
    <property type="entry name" value="MetI-like"/>
    <property type="match status" value="1"/>
</dbReference>
<dbReference type="PROSITE" id="PS50928">
    <property type="entry name" value="ABC_TM1"/>
    <property type="match status" value="1"/>
</dbReference>
<evidence type="ECO:0000256" key="4">
    <source>
        <dbReference type="ARBA" id="ARBA00022475"/>
    </source>
</evidence>
<dbReference type="GO" id="GO:0006817">
    <property type="term" value="P:phosphate ion transport"/>
    <property type="evidence" value="ECO:0007669"/>
    <property type="project" value="UniProtKB-KW"/>
</dbReference>
<evidence type="ECO:0000313" key="11">
    <source>
        <dbReference type="EMBL" id="SHF16892.1"/>
    </source>
</evidence>
<evidence type="ECO:0000256" key="5">
    <source>
        <dbReference type="ARBA" id="ARBA00022592"/>
    </source>
</evidence>
<evidence type="ECO:0000256" key="9">
    <source>
        <dbReference type="RuleBase" id="RU363032"/>
    </source>
</evidence>
<dbReference type="InterPro" id="IPR000515">
    <property type="entry name" value="MetI-like"/>
</dbReference>
<evidence type="ECO:0000256" key="3">
    <source>
        <dbReference type="ARBA" id="ARBA00022448"/>
    </source>
</evidence>
<dbReference type="InterPro" id="IPR051124">
    <property type="entry name" value="Phosphate_Transport_Permease"/>
</dbReference>
<comment type="subcellular location">
    <subcellularLocation>
        <location evidence="1 9">Cell membrane</location>
        <topology evidence="1 9">Multi-pass membrane protein</topology>
    </subcellularLocation>
</comment>
<dbReference type="OrthoDB" id="9785113at2"/>
<dbReference type="GO" id="GO:0055085">
    <property type="term" value="P:transmembrane transport"/>
    <property type="evidence" value="ECO:0007669"/>
    <property type="project" value="InterPro"/>
</dbReference>
<dbReference type="Proteomes" id="UP000184076">
    <property type="component" value="Unassembled WGS sequence"/>
</dbReference>
<reference evidence="12" key="1">
    <citation type="submission" date="2016-11" db="EMBL/GenBank/DDBJ databases">
        <authorList>
            <person name="Varghese N."/>
            <person name="Submissions S."/>
        </authorList>
    </citation>
    <scope>NUCLEOTIDE SEQUENCE [LARGE SCALE GENOMIC DNA]</scope>
    <source>
        <strain evidence="12">DSM 9756</strain>
    </source>
</reference>
<keyword evidence="12" id="KW-1185">Reference proteome</keyword>
<accession>A0A1M4ZGG1</accession>
<feature type="transmembrane region" description="Helical" evidence="9">
    <location>
        <begin position="12"/>
        <end position="34"/>
    </location>
</feature>
<evidence type="ECO:0000313" key="12">
    <source>
        <dbReference type="Proteomes" id="UP000184076"/>
    </source>
</evidence>
<keyword evidence="7 9" id="KW-1133">Transmembrane helix</keyword>
<feature type="transmembrane region" description="Helical" evidence="9">
    <location>
        <begin position="253"/>
        <end position="275"/>
    </location>
</feature>
<dbReference type="STRING" id="1121391.SAMN02745206_01451"/>
<evidence type="ECO:0000256" key="8">
    <source>
        <dbReference type="ARBA" id="ARBA00023136"/>
    </source>
</evidence>
<protein>
    <submittedName>
        <fullName evidence="11">Phosphate ABC transporter membrane protein 1, PhoT family</fullName>
    </submittedName>
</protein>
<dbReference type="Pfam" id="PF00528">
    <property type="entry name" value="BPD_transp_1"/>
    <property type="match status" value="1"/>
</dbReference>
<feature type="transmembrane region" description="Helical" evidence="9">
    <location>
        <begin position="140"/>
        <end position="159"/>
    </location>
</feature>
<dbReference type="AlphaFoldDB" id="A0A1M4ZGG1"/>
<feature type="domain" description="ABC transmembrane type-1" evidence="10">
    <location>
        <begin position="64"/>
        <end position="274"/>
    </location>
</feature>
<dbReference type="PANTHER" id="PTHR30425">
    <property type="entry name" value="PHOSPHATE TRANSPORT SYSTEM PERMEASE PROTEIN PST"/>
    <property type="match status" value="1"/>
</dbReference>
<keyword evidence="8 9" id="KW-0472">Membrane</keyword>
<sequence length="286" mass="30246">MTRRERLTRKILGAATLCAAALPLSILIFMVVLARPLFSSFSVTDLLTGTWEPLQGRYGILPMMTASLLLALASLAVAFPVSLGCAGLIFGLAPPVVTVPLRRLVQLMTGFPTVVYGFVGVFVLVPAVRDLFQAGSGRCLLSALVPLSLMITPTMTLFFSDAFAAVPRPILLAATASGADPVQRFVWVVIPSARRGLAAGMVLSFGRAVGDTLIALMLAGNAARMPSGFLESSRTLTAHVALVIAADFQSLEFASIFVCGMVLYVLTSCAALCAWRMRAAAERYSG</sequence>
<keyword evidence="6 9" id="KW-0812">Transmembrane</keyword>
<feature type="transmembrane region" description="Helical" evidence="9">
    <location>
        <begin position="197"/>
        <end position="219"/>
    </location>
</feature>
<dbReference type="GO" id="GO:0005886">
    <property type="term" value="C:plasma membrane"/>
    <property type="evidence" value="ECO:0007669"/>
    <property type="project" value="UniProtKB-SubCell"/>
</dbReference>
<dbReference type="EMBL" id="FQVB01000012">
    <property type="protein sequence ID" value="SHF16892.1"/>
    <property type="molecule type" value="Genomic_DNA"/>
</dbReference>
<keyword evidence="4" id="KW-1003">Cell membrane</keyword>
<dbReference type="PANTHER" id="PTHR30425:SF1">
    <property type="entry name" value="PHOSPHATE TRANSPORT SYSTEM PERMEASE PROTEIN PSTC"/>
    <property type="match status" value="1"/>
</dbReference>
<keyword evidence="3 9" id="KW-0813">Transport</keyword>
<organism evidence="11 12">
    <name type="scientific">Desulfacinum infernum DSM 9756</name>
    <dbReference type="NCBI Taxonomy" id="1121391"/>
    <lineage>
        <taxon>Bacteria</taxon>
        <taxon>Pseudomonadati</taxon>
        <taxon>Thermodesulfobacteriota</taxon>
        <taxon>Syntrophobacteria</taxon>
        <taxon>Syntrophobacterales</taxon>
        <taxon>Syntrophobacteraceae</taxon>
        <taxon>Desulfacinum</taxon>
    </lineage>
</organism>
<feature type="transmembrane region" description="Helical" evidence="9">
    <location>
        <begin position="104"/>
        <end position="128"/>
    </location>
</feature>
<evidence type="ECO:0000259" key="10">
    <source>
        <dbReference type="PROSITE" id="PS50928"/>
    </source>
</evidence>
<name>A0A1M4ZGG1_9BACT</name>
<evidence type="ECO:0000256" key="2">
    <source>
        <dbReference type="ARBA" id="ARBA00007069"/>
    </source>
</evidence>
<dbReference type="CDD" id="cd06261">
    <property type="entry name" value="TM_PBP2"/>
    <property type="match status" value="1"/>
</dbReference>
<dbReference type="InterPro" id="IPR035906">
    <property type="entry name" value="MetI-like_sf"/>
</dbReference>
<dbReference type="RefSeq" id="WP_073038329.1">
    <property type="nucleotide sequence ID" value="NZ_FQVB01000012.1"/>
</dbReference>
<comment type="similarity">
    <text evidence="2">Belongs to the binding-protein-dependent transport system permease family. CysTW subfamily.</text>
</comment>
<evidence type="ECO:0000256" key="7">
    <source>
        <dbReference type="ARBA" id="ARBA00022989"/>
    </source>
</evidence>
<gene>
    <name evidence="11" type="ORF">SAMN02745206_01451</name>
</gene>
<keyword evidence="5" id="KW-0592">Phosphate transport</keyword>
<dbReference type="SUPFAM" id="SSF161098">
    <property type="entry name" value="MetI-like"/>
    <property type="match status" value="1"/>
</dbReference>
<evidence type="ECO:0000256" key="6">
    <source>
        <dbReference type="ARBA" id="ARBA00022692"/>
    </source>
</evidence>
<evidence type="ECO:0000256" key="1">
    <source>
        <dbReference type="ARBA" id="ARBA00004651"/>
    </source>
</evidence>
<feature type="transmembrane region" description="Helical" evidence="9">
    <location>
        <begin position="68"/>
        <end position="92"/>
    </location>
</feature>
<proteinExistence type="inferred from homology"/>